<organism evidence="1">
    <name type="scientific">marine metagenome</name>
    <dbReference type="NCBI Taxonomy" id="408172"/>
    <lineage>
        <taxon>unclassified sequences</taxon>
        <taxon>metagenomes</taxon>
        <taxon>ecological metagenomes</taxon>
    </lineage>
</organism>
<dbReference type="EMBL" id="UINC01016983">
    <property type="protein sequence ID" value="SVA70283.1"/>
    <property type="molecule type" value="Genomic_DNA"/>
</dbReference>
<sequence>MCKEVGKYKINVYDYKGNKSKKRDVNGLMYQYYAYVQGWGHGKFKGPADWFLKGPKFDKILGWLSDNGYNRYFDYGYLKDHVNSDLQAAQIVSDIRPKSKDVEAAYYQAKTYYNAFGSNRNSNVFDQVVNKVDAWMKDNKVETL</sequence>
<dbReference type="AlphaFoldDB" id="A0A381Y1D3"/>
<accession>A0A381Y1D3</accession>
<proteinExistence type="predicted"/>
<name>A0A381Y1D3_9ZZZZ</name>
<evidence type="ECO:0000313" key="1">
    <source>
        <dbReference type="EMBL" id="SVA70283.1"/>
    </source>
</evidence>
<protein>
    <submittedName>
        <fullName evidence="1">Uncharacterized protein</fullName>
    </submittedName>
</protein>
<reference evidence="1" key="1">
    <citation type="submission" date="2018-05" db="EMBL/GenBank/DDBJ databases">
        <authorList>
            <person name="Lanie J.A."/>
            <person name="Ng W.-L."/>
            <person name="Kazmierczak K.M."/>
            <person name="Andrzejewski T.M."/>
            <person name="Davidsen T.M."/>
            <person name="Wayne K.J."/>
            <person name="Tettelin H."/>
            <person name="Glass J.I."/>
            <person name="Rusch D."/>
            <person name="Podicherti R."/>
            <person name="Tsui H.-C.T."/>
            <person name="Winkler M.E."/>
        </authorList>
    </citation>
    <scope>NUCLEOTIDE SEQUENCE</scope>
</reference>
<gene>
    <name evidence="1" type="ORF">METZ01_LOCUS123137</name>
</gene>